<organism evidence="2 11">
    <name type="scientific">Phytophthora fragariae</name>
    <dbReference type="NCBI Taxonomy" id="53985"/>
    <lineage>
        <taxon>Eukaryota</taxon>
        <taxon>Sar</taxon>
        <taxon>Stramenopiles</taxon>
        <taxon>Oomycota</taxon>
        <taxon>Peronosporomycetes</taxon>
        <taxon>Peronosporales</taxon>
        <taxon>Peronosporaceae</taxon>
        <taxon>Phytophthora</taxon>
    </lineage>
</organism>
<feature type="chain" id="PRO_5036163724" evidence="1">
    <location>
        <begin position="33"/>
        <end position="50"/>
    </location>
</feature>
<keyword evidence="1" id="KW-0732">Signal</keyword>
<gene>
    <name evidence="10" type="ORF">PF001_g14046</name>
    <name evidence="9" type="ORF">PF002_g12414</name>
    <name evidence="8" type="ORF">PF004_g13663</name>
    <name evidence="7" type="ORF">PF005_g14862</name>
    <name evidence="6" type="ORF">PF006_g13694</name>
    <name evidence="4" type="ORF">PF007_g15695</name>
    <name evidence="2" type="ORF">PF009_g16740</name>
    <name evidence="5" type="ORF">PF010_g14528</name>
    <name evidence="3" type="ORF">PF011_g13815</name>
</gene>
<dbReference type="EMBL" id="QXGF01001032">
    <property type="protein sequence ID" value="KAE8933248.1"/>
    <property type="molecule type" value="Genomic_DNA"/>
</dbReference>
<evidence type="ECO:0000313" key="3">
    <source>
        <dbReference type="EMBL" id="KAE9001273.1"/>
    </source>
</evidence>
<evidence type="ECO:0000313" key="16">
    <source>
        <dbReference type="Proteomes" id="UP000441208"/>
    </source>
</evidence>
<evidence type="ECO:0000313" key="19">
    <source>
        <dbReference type="Proteomes" id="UP000488956"/>
    </source>
</evidence>
<feature type="signal peptide" evidence="1">
    <location>
        <begin position="1"/>
        <end position="32"/>
    </location>
</feature>
<protein>
    <submittedName>
        <fullName evidence="2">Uncharacterized protein</fullName>
    </submittedName>
</protein>
<evidence type="ECO:0000313" key="10">
    <source>
        <dbReference type="EMBL" id="KAE9302344.1"/>
    </source>
</evidence>
<dbReference type="Proteomes" id="UP000476176">
    <property type="component" value="Unassembled WGS sequence"/>
</dbReference>
<evidence type="ECO:0000313" key="11">
    <source>
        <dbReference type="Proteomes" id="UP000429523"/>
    </source>
</evidence>
<dbReference type="Proteomes" id="UP000441208">
    <property type="component" value="Unassembled WGS sequence"/>
</dbReference>
<dbReference type="Proteomes" id="UP000437068">
    <property type="component" value="Unassembled WGS sequence"/>
</dbReference>
<dbReference type="Proteomes" id="UP000440367">
    <property type="component" value="Unassembled WGS sequence"/>
</dbReference>
<evidence type="ECO:0000313" key="9">
    <source>
        <dbReference type="EMBL" id="KAE9232363.1"/>
    </source>
</evidence>
<dbReference type="AlphaFoldDB" id="A0A6A3ETB2"/>
<accession>A0A6A3ETB2</accession>
<dbReference type="EMBL" id="QXFZ01000972">
    <property type="protein sequence ID" value="KAE9099947.1"/>
    <property type="molecule type" value="Genomic_DNA"/>
</dbReference>
<reference evidence="11 12" key="1">
    <citation type="submission" date="2018-08" db="EMBL/GenBank/DDBJ databases">
        <title>Genomic investigation of the strawberry pathogen Phytophthora fragariae indicates pathogenicity is determined by transcriptional variation in three key races.</title>
        <authorList>
            <person name="Adams T.M."/>
            <person name="Armitage A.D."/>
            <person name="Sobczyk M.K."/>
            <person name="Bates H.J."/>
            <person name="Dunwell J.M."/>
            <person name="Nellist C.F."/>
            <person name="Harrison R.J."/>
        </authorList>
    </citation>
    <scope>NUCLEOTIDE SEQUENCE [LARGE SCALE GENOMIC DNA]</scope>
    <source>
        <strain evidence="10 13">A4</strain>
        <strain evidence="9 14">BC-1</strain>
        <strain evidence="8 18">BC-23</strain>
        <strain evidence="7 12">NOV-27</strain>
        <strain evidence="6 15">NOV-5</strain>
        <strain evidence="4 16">NOV-71</strain>
        <strain evidence="2 11">NOV-9</strain>
        <strain evidence="5 19">ONT-3</strain>
        <strain evidence="3 17">SCRP245</strain>
    </source>
</reference>
<evidence type="ECO:0000313" key="15">
    <source>
        <dbReference type="Proteomes" id="UP000440732"/>
    </source>
</evidence>
<dbReference type="Proteomes" id="UP000488956">
    <property type="component" value="Unassembled WGS sequence"/>
</dbReference>
<evidence type="ECO:0000313" key="5">
    <source>
        <dbReference type="EMBL" id="KAE9101197.1"/>
    </source>
</evidence>
<evidence type="ECO:0000313" key="7">
    <source>
        <dbReference type="EMBL" id="KAE9201679.1"/>
    </source>
</evidence>
<evidence type="ECO:0000313" key="18">
    <source>
        <dbReference type="Proteomes" id="UP000476176"/>
    </source>
</evidence>
<evidence type="ECO:0000313" key="13">
    <source>
        <dbReference type="Proteomes" id="UP000437068"/>
    </source>
</evidence>
<dbReference type="Proteomes" id="UP000429523">
    <property type="component" value="Unassembled WGS sequence"/>
</dbReference>
<evidence type="ECO:0000313" key="8">
    <source>
        <dbReference type="EMBL" id="KAE9219226.1"/>
    </source>
</evidence>
<evidence type="ECO:0000256" key="1">
    <source>
        <dbReference type="SAM" id="SignalP"/>
    </source>
</evidence>
<proteinExistence type="predicted"/>
<dbReference type="EMBL" id="QXFX01000903">
    <property type="protein sequence ID" value="KAE9101197.1"/>
    <property type="molecule type" value="Genomic_DNA"/>
</dbReference>
<dbReference type="Proteomes" id="UP000440732">
    <property type="component" value="Unassembled WGS sequence"/>
</dbReference>
<dbReference type="Proteomes" id="UP000460718">
    <property type="component" value="Unassembled WGS sequence"/>
</dbReference>
<name>A0A6A3ETB2_9STRA</name>
<keyword evidence="12" id="KW-1185">Reference proteome</keyword>
<dbReference type="EMBL" id="QXGB01000896">
    <property type="protein sequence ID" value="KAE9201679.1"/>
    <property type="molecule type" value="Genomic_DNA"/>
</dbReference>
<dbReference type="EMBL" id="QXGC01000840">
    <property type="protein sequence ID" value="KAE9219226.1"/>
    <property type="molecule type" value="Genomic_DNA"/>
</dbReference>
<evidence type="ECO:0000313" key="6">
    <source>
        <dbReference type="EMBL" id="KAE9139634.1"/>
    </source>
</evidence>
<evidence type="ECO:0000313" key="2">
    <source>
        <dbReference type="EMBL" id="KAE8933248.1"/>
    </source>
</evidence>
<dbReference type="EMBL" id="QXGA01000826">
    <property type="protein sequence ID" value="KAE9139634.1"/>
    <property type="molecule type" value="Genomic_DNA"/>
</dbReference>
<dbReference type="EMBL" id="QXFW01000868">
    <property type="protein sequence ID" value="KAE9001273.1"/>
    <property type="molecule type" value="Genomic_DNA"/>
</dbReference>
<comment type="caution">
    <text evidence="2">The sequence shown here is derived from an EMBL/GenBank/DDBJ whole genome shotgun (WGS) entry which is preliminary data.</text>
</comment>
<sequence length="50" mass="5543">MFWSPCISLCPLPGSWHLVYLVLVNACRDIHAARILGGCSRSLYTTTESC</sequence>
<evidence type="ECO:0000313" key="4">
    <source>
        <dbReference type="EMBL" id="KAE9099947.1"/>
    </source>
</evidence>
<dbReference type="Proteomes" id="UP000433483">
    <property type="component" value="Unassembled WGS sequence"/>
</dbReference>
<evidence type="ECO:0000313" key="14">
    <source>
        <dbReference type="Proteomes" id="UP000440367"/>
    </source>
</evidence>
<dbReference type="EMBL" id="QXGD01000598">
    <property type="protein sequence ID" value="KAE9232363.1"/>
    <property type="molecule type" value="Genomic_DNA"/>
</dbReference>
<evidence type="ECO:0000313" key="17">
    <source>
        <dbReference type="Proteomes" id="UP000460718"/>
    </source>
</evidence>
<evidence type="ECO:0000313" key="12">
    <source>
        <dbReference type="Proteomes" id="UP000433483"/>
    </source>
</evidence>
<dbReference type="EMBL" id="QXGE01000855">
    <property type="protein sequence ID" value="KAE9302344.1"/>
    <property type="molecule type" value="Genomic_DNA"/>
</dbReference>